<feature type="compositionally biased region" description="Polar residues" evidence="3">
    <location>
        <begin position="216"/>
        <end position="225"/>
    </location>
</feature>
<dbReference type="GO" id="GO:0005935">
    <property type="term" value="C:cellular bud neck"/>
    <property type="evidence" value="ECO:0007669"/>
    <property type="project" value="TreeGrafter"/>
</dbReference>
<evidence type="ECO:0000313" key="6">
    <source>
        <dbReference type="Proteomes" id="UP000008673"/>
    </source>
</evidence>
<dbReference type="HOGENOM" id="CLU_002012_0_0_1"/>
<feature type="compositionally biased region" description="Polar residues" evidence="3">
    <location>
        <begin position="732"/>
        <end position="748"/>
    </location>
</feature>
<feature type="region of interest" description="Disordered" evidence="3">
    <location>
        <begin position="646"/>
        <end position="964"/>
    </location>
</feature>
<dbReference type="Proteomes" id="UP000008673">
    <property type="component" value="Unassembled WGS sequence"/>
</dbReference>
<keyword evidence="1" id="KW-0677">Repeat</keyword>
<protein>
    <submittedName>
        <fullName evidence="5">Protein SPA2</fullName>
    </submittedName>
</protein>
<dbReference type="GeneID" id="25770113"/>
<dbReference type="EMBL" id="AEOI02000005">
    <property type="protein sequence ID" value="ESX01245.1"/>
    <property type="molecule type" value="Genomic_DNA"/>
</dbReference>
<dbReference type="eggNOG" id="ENOG502QS1N">
    <property type="taxonomic scope" value="Eukaryota"/>
</dbReference>
<evidence type="ECO:0000256" key="1">
    <source>
        <dbReference type="ARBA" id="ARBA00022737"/>
    </source>
</evidence>
<dbReference type="GO" id="GO:0005934">
    <property type="term" value="C:cellular bud tip"/>
    <property type="evidence" value="ECO:0007669"/>
    <property type="project" value="TreeGrafter"/>
</dbReference>
<gene>
    <name evidence="5" type="ORF">HPODL_00642</name>
</gene>
<dbReference type="Pfam" id="PF08518">
    <property type="entry name" value="GIT_SHD"/>
    <property type="match status" value="2"/>
</dbReference>
<dbReference type="OrthoDB" id="5588096at2759"/>
<dbReference type="SMART" id="SM00555">
    <property type="entry name" value="GIT"/>
    <property type="match status" value="2"/>
</dbReference>
<dbReference type="RefSeq" id="XP_013936079.1">
    <property type="nucleotide sequence ID" value="XM_014080604.1"/>
</dbReference>
<feature type="domain" description="GIT Spa2 homology (SHD)" evidence="4">
    <location>
        <begin position="36"/>
        <end position="66"/>
    </location>
</feature>
<evidence type="ECO:0000256" key="3">
    <source>
        <dbReference type="SAM" id="MobiDB-lite"/>
    </source>
</evidence>
<reference evidence="5 6" key="1">
    <citation type="journal article" date="2013" name="BMC Genomics">
        <title>Genome sequence and analysis of methylotrophic yeast Hansenula polymorpha DL1.</title>
        <authorList>
            <person name="Ravin N.V."/>
            <person name="Eldarov M.A."/>
            <person name="Kadnikov V.V."/>
            <person name="Beletsky A.V."/>
            <person name="Schneider J."/>
            <person name="Mardanova E.S."/>
            <person name="Smekalova E.M."/>
            <person name="Zvereva M.I."/>
            <person name="Dontsova O.A."/>
            <person name="Mardanov A.V."/>
            <person name="Skryabin K.G."/>
        </authorList>
    </citation>
    <scope>NUCLEOTIDE SEQUENCE [LARGE SCALE GENOMIC DNA]</scope>
    <source>
        <strain evidence="6">ATCC 26012 / BCRC 20466 / JCM 22074 / NRRL Y-7560 / DL-1</strain>
    </source>
</reference>
<evidence type="ECO:0000313" key="5">
    <source>
        <dbReference type="EMBL" id="ESX01245.1"/>
    </source>
</evidence>
<dbReference type="GO" id="GO:0005826">
    <property type="term" value="C:actomyosin contractile ring"/>
    <property type="evidence" value="ECO:0007669"/>
    <property type="project" value="TreeGrafter"/>
</dbReference>
<dbReference type="GO" id="GO:0007121">
    <property type="term" value="P:bipolar cellular bud site selection"/>
    <property type="evidence" value="ECO:0007669"/>
    <property type="project" value="TreeGrafter"/>
</dbReference>
<feature type="region of interest" description="Disordered" evidence="3">
    <location>
        <begin position="170"/>
        <end position="280"/>
    </location>
</feature>
<feature type="compositionally biased region" description="Polar residues" evidence="3">
    <location>
        <begin position="812"/>
        <end position="828"/>
    </location>
</feature>
<dbReference type="InterPro" id="IPR022018">
    <property type="entry name" value="GIT1_C"/>
</dbReference>
<keyword evidence="2" id="KW-0175">Coiled coil</keyword>
<dbReference type="PANTHER" id="PTHR21601">
    <property type="entry name" value="SPA2 PROTEIN"/>
    <property type="match status" value="1"/>
</dbReference>
<dbReference type="GO" id="GO:1902716">
    <property type="term" value="C:cell cortex of growing cell tip"/>
    <property type="evidence" value="ECO:0007669"/>
    <property type="project" value="TreeGrafter"/>
</dbReference>
<name>W1QI22_OGAPD</name>
<keyword evidence="6" id="KW-1185">Reference proteome</keyword>
<comment type="caution">
    <text evidence="5">The sequence shown here is derived from an EMBL/GenBank/DDBJ whole genome shotgun (WGS) entry which is preliminary data.</text>
</comment>
<sequence length="1129" mass="125501">MTDVKRILHYHKVLKNFLDTSSDALTPVTSSRVIKAREKLGKLTSSQFFDLSTDVYDELQRRTSAESLRPAFLPAQSNFHPKRNQARQKLASLPAGRFKDLVNDVLFEIERHQSQYIKEEDQITSRAVDDLPKDSREVNDPFQTKAVSEMPKSHNKKQDLVLNTVDLKTPISERFQPSPDTPTQREIKSTKVVPQKSELSWSSDEDDVPEYKPSGNRRSNGSLTEKSPAKSPTKSPAKSIPPPSPARSQQYAESFKSPEAVRSNASYAPAQRLSNGRDKDKDIKLLMEESSRMDQKISSLESELSELKKQKAELESEHTQLASSHEQLKNELKKYNRMSKDMKRLLEEKEQLNKTVKEKHTNMVALQEQLRGISDSQSLHLETENALKDLQAKHDTLLDEHSSVRQQLESVQQENQRMAFELQELQSLKQEKQTSDKLDRMVQQHKTVLNTTETSKLTNLNNDLLKWQSRYEEARSEKMAKSLSKSVALSAEDLQPLIDSKGLVTMTQAVNFYSSVDSMLLYVTEDEISTDLLFERTAVLVTRANEIANAGKGGSEDLADKSRLVQSAISNALTSARYYAMYKRFIPKLVINTAVNDVCFAVSDFLKVAKLKSSGTASQPVQEKYQKPVPERLALANDAELLNRTGSSLETPISPARSVLSDDTESSVRPLRITQKLSQEAANASEAPKKVSKPPVFLNSSPVGTPIGQILVTPTKTAKDGFFDHSRKSSEEALNNSQRTSSPTNNSNKPEEETREASKPSQQKELPVLPKETSSPSKAQLEQKPATDSNRALYKNANGSVSSLASKFSASQDQESPLKSHASKSSPKGNILARMKMLQENSDNDNSPTRSRSGSPARYVSDTASSAFDKFGARRRTSVDRPTSSANGTASNYTEKPQEPAEPAKQPLNTLELPKPEKPVSAVRGSVYDNPMAQEEPVSRDGPSSGQTIPSAGSALQPLSGQHETTAENFEVEKFNTLDPDNTLKELLLYLEHQTVEVIAAIQKLLESIKNPKATKLLLKNGAGQIIEVVKQMAEGTNTLMAQTRYAEQMGHAQYVVEVLEDCVRRMEALYSSGDERTDREYADKAFKQRSAGIAFDVARSTKELVKTVEEASLRDDIAVIDSRLNGGV</sequence>
<dbReference type="OMA" id="HRMNILC"/>
<feature type="compositionally biased region" description="Polar residues" evidence="3">
    <location>
        <begin position="772"/>
        <end position="790"/>
    </location>
</feature>
<dbReference type="InterPro" id="IPR039892">
    <property type="entry name" value="Spa2/Sph1"/>
</dbReference>
<organism evidence="5 6">
    <name type="scientific">Ogataea parapolymorpha (strain ATCC 26012 / BCRC 20466 / JCM 22074 / NRRL Y-7560 / DL-1)</name>
    <name type="common">Yeast</name>
    <name type="synonym">Hansenula polymorpha</name>
    <dbReference type="NCBI Taxonomy" id="871575"/>
    <lineage>
        <taxon>Eukaryota</taxon>
        <taxon>Fungi</taxon>
        <taxon>Dikarya</taxon>
        <taxon>Ascomycota</taxon>
        <taxon>Saccharomycotina</taxon>
        <taxon>Pichiomycetes</taxon>
        <taxon>Pichiales</taxon>
        <taxon>Pichiaceae</taxon>
        <taxon>Ogataea</taxon>
    </lineage>
</organism>
<feature type="coiled-coil region" evidence="2">
    <location>
        <begin position="283"/>
        <end position="431"/>
    </location>
</feature>
<feature type="compositionally biased region" description="Low complexity" evidence="3">
    <location>
        <begin position="800"/>
        <end position="811"/>
    </location>
</feature>
<evidence type="ECO:0000259" key="4">
    <source>
        <dbReference type="SMART" id="SM00555"/>
    </source>
</evidence>
<dbReference type="GO" id="GO:0043332">
    <property type="term" value="C:mating projection tip"/>
    <property type="evidence" value="ECO:0007669"/>
    <property type="project" value="TreeGrafter"/>
</dbReference>
<feature type="compositionally biased region" description="Polar residues" evidence="3">
    <location>
        <begin position="880"/>
        <end position="895"/>
    </location>
</feature>
<dbReference type="GO" id="GO:0000131">
    <property type="term" value="C:incipient cellular bud site"/>
    <property type="evidence" value="ECO:0007669"/>
    <property type="project" value="TreeGrafter"/>
</dbReference>
<feature type="compositionally biased region" description="Polar residues" evidence="3">
    <location>
        <begin position="942"/>
        <end position="951"/>
    </location>
</feature>
<accession>W1QI22</accession>
<dbReference type="GO" id="GO:0036267">
    <property type="term" value="P:invasive filamentous growth"/>
    <property type="evidence" value="ECO:0007669"/>
    <property type="project" value="TreeGrafter"/>
</dbReference>
<proteinExistence type="predicted"/>
<evidence type="ECO:0000256" key="2">
    <source>
        <dbReference type="SAM" id="Coils"/>
    </source>
</evidence>
<dbReference type="STRING" id="871575.W1QI22"/>
<feature type="compositionally biased region" description="Low complexity" evidence="3">
    <location>
        <begin position="229"/>
        <end position="238"/>
    </location>
</feature>
<dbReference type="AlphaFoldDB" id="W1QI22"/>
<dbReference type="GO" id="GO:0007124">
    <property type="term" value="P:pseudohyphal growth"/>
    <property type="evidence" value="ECO:0007669"/>
    <property type="project" value="TreeGrafter"/>
</dbReference>
<feature type="compositionally biased region" description="Basic and acidic residues" evidence="3">
    <location>
        <begin position="717"/>
        <end position="731"/>
    </location>
</feature>
<dbReference type="KEGG" id="opa:HPODL_00642"/>
<dbReference type="PANTHER" id="PTHR21601:SF0">
    <property type="entry name" value="PROTEIN SPA2-RELATED"/>
    <property type="match status" value="1"/>
</dbReference>
<feature type="domain" description="GIT Spa2 homology (SHD)" evidence="4">
    <location>
        <begin position="86"/>
        <end position="116"/>
    </location>
</feature>
<dbReference type="Pfam" id="PF12205">
    <property type="entry name" value="GIT1_C"/>
    <property type="match status" value="1"/>
</dbReference>
<feature type="compositionally biased region" description="Basic and acidic residues" evidence="3">
    <location>
        <begin position="749"/>
        <end position="758"/>
    </location>
</feature>
<dbReference type="InterPro" id="IPR013724">
    <property type="entry name" value="GIT_SHD"/>
</dbReference>
<dbReference type="GO" id="GO:0005078">
    <property type="term" value="F:MAP-kinase scaffold activity"/>
    <property type="evidence" value="ECO:0007669"/>
    <property type="project" value="TreeGrafter"/>
</dbReference>
<feature type="compositionally biased region" description="Polar residues" evidence="3">
    <location>
        <begin position="839"/>
        <end position="854"/>
    </location>
</feature>